<dbReference type="OrthoDB" id="163498at2759"/>
<feature type="compositionally biased region" description="Acidic residues" evidence="1">
    <location>
        <begin position="108"/>
        <end position="118"/>
    </location>
</feature>
<protein>
    <submittedName>
        <fullName evidence="2">Uncharacterized protein</fullName>
    </submittedName>
</protein>
<organism evidence="2 3">
    <name type="scientific">Plasmopara halstedii</name>
    <name type="common">Downy mildew of sunflower</name>
    <dbReference type="NCBI Taxonomy" id="4781"/>
    <lineage>
        <taxon>Eukaryota</taxon>
        <taxon>Sar</taxon>
        <taxon>Stramenopiles</taxon>
        <taxon>Oomycota</taxon>
        <taxon>Peronosporomycetes</taxon>
        <taxon>Peronosporales</taxon>
        <taxon>Peronosporaceae</taxon>
        <taxon>Plasmopara</taxon>
    </lineage>
</organism>
<keyword evidence="3" id="KW-1185">Reference proteome</keyword>
<dbReference type="EMBL" id="CCYD01000321">
    <property type="protein sequence ID" value="CEG38373.1"/>
    <property type="molecule type" value="Genomic_DNA"/>
</dbReference>
<evidence type="ECO:0000313" key="3">
    <source>
        <dbReference type="Proteomes" id="UP000054928"/>
    </source>
</evidence>
<proteinExistence type="predicted"/>
<dbReference type="RefSeq" id="XP_024574742.1">
    <property type="nucleotide sequence ID" value="XM_024723801.1"/>
</dbReference>
<evidence type="ECO:0000256" key="1">
    <source>
        <dbReference type="SAM" id="MobiDB-lite"/>
    </source>
</evidence>
<dbReference type="Proteomes" id="UP000054928">
    <property type="component" value="Unassembled WGS sequence"/>
</dbReference>
<accession>A0A0P1AD55</accession>
<evidence type="ECO:0000313" key="2">
    <source>
        <dbReference type="EMBL" id="CEG38373.1"/>
    </source>
</evidence>
<dbReference type="AlphaFoldDB" id="A0A0P1AD55"/>
<sequence length="275" mass="30817">MPIAPKLPRSYYPRQVPTDSYLAASEAEVASLNFDALRSNALKLAPMPAASTELHRMWIPCPTVIRKKHLTDLLDELATDSQPHASQPAMNGQPSDTNDAMSTSDDPPIYDDSDDDFQQDQVGLRDNSDLMNETIIVQVSSPSAPVWAKAAKNRRALSAIDNPSSVDIFSIEYEVKDLDSSTQAKKVVRPIYHSPLWHDDLDPDTPQWHFDIEIHHSENDDVCLESTPPYKGDSTYITMVTPMTINSEVESMTRGELFDYVDSFLYSKVDPLWTS</sequence>
<feature type="compositionally biased region" description="Polar residues" evidence="1">
    <location>
        <begin position="80"/>
        <end position="103"/>
    </location>
</feature>
<name>A0A0P1AD55_PLAHL</name>
<feature type="region of interest" description="Disordered" evidence="1">
    <location>
        <begin position="80"/>
        <end position="118"/>
    </location>
</feature>
<dbReference type="GeneID" id="36403507"/>
<reference evidence="3" key="1">
    <citation type="submission" date="2014-09" db="EMBL/GenBank/DDBJ databases">
        <authorList>
            <person name="Sharma Rahul"/>
            <person name="Thines Marco"/>
        </authorList>
    </citation>
    <scope>NUCLEOTIDE SEQUENCE [LARGE SCALE GENOMIC DNA]</scope>
</reference>